<dbReference type="PIRSF" id="PIRSF036492">
    <property type="entry name" value="ALDH"/>
    <property type="match status" value="1"/>
</dbReference>
<reference evidence="8 9" key="1">
    <citation type="submission" date="2020-08" db="EMBL/GenBank/DDBJ databases">
        <title>Whole genome shotgun sequence of Actinocatenispora thailandica NBRC 105041.</title>
        <authorList>
            <person name="Komaki H."/>
            <person name="Tamura T."/>
        </authorList>
    </citation>
    <scope>NUCLEOTIDE SEQUENCE [LARGE SCALE GENOMIC DNA]</scope>
    <source>
        <strain evidence="8 9">NBRC 105041</strain>
    </source>
</reference>
<dbReference type="InterPro" id="IPR016163">
    <property type="entry name" value="Ald_DH_C"/>
</dbReference>
<keyword evidence="2 3" id="KW-0560">Oxidoreductase</keyword>
<dbReference type="RefSeq" id="WP_203962452.1">
    <property type="nucleotide sequence ID" value="NZ_AP023355.1"/>
</dbReference>
<evidence type="ECO:0000313" key="9">
    <source>
        <dbReference type="Proteomes" id="UP000611640"/>
    </source>
</evidence>
<dbReference type="GO" id="GO:0006081">
    <property type="term" value="P:aldehyde metabolic process"/>
    <property type="evidence" value="ECO:0007669"/>
    <property type="project" value="InterPro"/>
</dbReference>
<evidence type="ECO:0000259" key="7">
    <source>
        <dbReference type="Pfam" id="PF00171"/>
    </source>
</evidence>
<comment type="similarity">
    <text evidence="1 3 6">Belongs to the aldehyde dehydrogenase family.</text>
</comment>
<dbReference type="AlphaFoldDB" id="A0A7R7DQG7"/>
<evidence type="ECO:0000256" key="4">
    <source>
        <dbReference type="PIRSR" id="PIRSR036492-1"/>
    </source>
</evidence>
<sequence length="507" mass="53387">MTAEVHKPTQTETPGLPVVVDGRLRSTHPGTGALVGEFPVADDTDVRAAVRNAREAARWWAGLGFGGRAERLGRWRAALARRMPELARVVHDEGGKPVGDAVIEITAAIDHVAWAARHARRVLGPRRVGGSILLPDQSALVTYQPFGVVGVIGPWNYPVFTPMGSIAYALAAGNAVVFKPSEYTPAVGQWLVDSFAEAVGDEPVFQVVHGLGETGAALCAAGIDKLAFTGSTRTGKKVMAACSETLTPVLVECGGKDAMIVAADADLDDAADAACWAGMSNAGQTCIGIERVYVHDSVADAFVDKLVAKARALRVGSDDEADIGPITMPGQVDVIRRHIADALARGGTAVLGGNDAVDPPYVHPTILLDVPEDSAAVREETFGPTLTVSRVPDLDEAIRRANATGYGLGSAVFSRRSGMAVATRLRSGMTSINGGMSFVGLPALPFGGVGDSGFGRIHGADGLREFARPKSIARRRFRTPMPIMSFRRGPRTDALIPKLVRFLHGRG</sequence>
<evidence type="ECO:0000256" key="1">
    <source>
        <dbReference type="ARBA" id="ARBA00009986"/>
    </source>
</evidence>
<feature type="active site" evidence="4 5">
    <location>
        <position position="252"/>
    </location>
</feature>
<gene>
    <name evidence="8" type="ORF">Athai_35270</name>
</gene>
<evidence type="ECO:0000256" key="2">
    <source>
        <dbReference type="ARBA" id="ARBA00023002"/>
    </source>
</evidence>
<keyword evidence="9" id="KW-1185">Reference proteome</keyword>
<feature type="domain" description="Aldehyde dehydrogenase" evidence="7">
    <location>
        <begin position="24"/>
        <end position="472"/>
    </location>
</feature>
<proteinExistence type="inferred from homology"/>
<dbReference type="PANTHER" id="PTHR11699">
    <property type="entry name" value="ALDEHYDE DEHYDROGENASE-RELATED"/>
    <property type="match status" value="1"/>
</dbReference>
<dbReference type="InterPro" id="IPR015590">
    <property type="entry name" value="Aldehyde_DH_dom"/>
</dbReference>
<dbReference type="GO" id="GO:0016620">
    <property type="term" value="F:oxidoreductase activity, acting on the aldehyde or oxo group of donors, NAD or NADP as acceptor"/>
    <property type="evidence" value="ECO:0007669"/>
    <property type="project" value="InterPro"/>
</dbReference>
<dbReference type="CDD" id="cd07099">
    <property type="entry name" value="ALDH_DDALDH"/>
    <property type="match status" value="1"/>
</dbReference>
<dbReference type="KEGG" id="atl:Athai_35270"/>
<accession>A0A7R7DQG7</accession>
<dbReference type="EMBL" id="AP023355">
    <property type="protein sequence ID" value="BCJ36024.1"/>
    <property type="molecule type" value="Genomic_DNA"/>
</dbReference>
<dbReference type="Pfam" id="PF00171">
    <property type="entry name" value="Aldedh"/>
    <property type="match status" value="1"/>
</dbReference>
<dbReference type="InterPro" id="IPR016161">
    <property type="entry name" value="Ald_DH/histidinol_DH"/>
</dbReference>
<protein>
    <recommendedName>
        <fullName evidence="3">Aldehyde dehydrogenase</fullName>
    </recommendedName>
</protein>
<dbReference type="InterPro" id="IPR029510">
    <property type="entry name" value="Ald_DH_CS_GLU"/>
</dbReference>
<dbReference type="SUPFAM" id="SSF53720">
    <property type="entry name" value="ALDH-like"/>
    <property type="match status" value="1"/>
</dbReference>
<organism evidence="8 9">
    <name type="scientific">Actinocatenispora thailandica</name>
    <dbReference type="NCBI Taxonomy" id="227318"/>
    <lineage>
        <taxon>Bacteria</taxon>
        <taxon>Bacillati</taxon>
        <taxon>Actinomycetota</taxon>
        <taxon>Actinomycetes</taxon>
        <taxon>Micromonosporales</taxon>
        <taxon>Micromonosporaceae</taxon>
        <taxon>Actinocatenispora</taxon>
    </lineage>
</organism>
<dbReference type="InterPro" id="IPR016162">
    <property type="entry name" value="Ald_DH_N"/>
</dbReference>
<evidence type="ECO:0000256" key="5">
    <source>
        <dbReference type="PROSITE-ProRule" id="PRU10007"/>
    </source>
</evidence>
<dbReference type="InterPro" id="IPR012394">
    <property type="entry name" value="Aldehyde_DH_NAD(P)"/>
</dbReference>
<feature type="active site" evidence="4">
    <location>
        <position position="286"/>
    </location>
</feature>
<name>A0A7R7DQG7_9ACTN</name>
<evidence type="ECO:0000313" key="8">
    <source>
        <dbReference type="EMBL" id="BCJ36024.1"/>
    </source>
</evidence>
<dbReference type="PROSITE" id="PS00687">
    <property type="entry name" value="ALDEHYDE_DEHYDR_GLU"/>
    <property type="match status" value="1"/>
</dbReference>
<dbReference type="Gene3D" id="3.40.605.10">
    <property type="entry name" value="Aldehyde Dehydrogenase, Chain A, domain 1"/>
    <property type="match status" value="1"/>
</dbReference>
<evidence type="ECO:0000256" key="3">
    <source>
        <dbReference type="PIRNR" id="PIRNR036492"/>
    </source>
</evidence>
<dbReference type="Proteomes" id="UP000611640">
    <property type="component" value="Chromosome"/>
</dbReference>
<dbReference type="Gene3D" id="3.40.309.10">
    <property type="entry name" value="Aldehyde Dehydrogenase, Chain A, domain 2"/>
    <property type="match status" value="1"/>
</dbReference>
<evidence type="ECO:0000256" key="6">
    <source>
        <dbReference type="RuleBase" id="RU003345"/>
    </source>
</evidence>